<reference evidence="1 2" key="1">
    <citation type="submission" date="2024-08" db="EMBL/GenBank/DDBJ databases">
        <authorList>
            <person name="Cucini C."/>
            <person name="Frati F."/>
        </authorList>
    </citation>
    <scope>NUCLEOTIDE SEQUENCE [LARGE SCALE GENOMIC DNA]</scope>
</reference>
<keyword evidence="2" id="KW-1185">Reference proteome</keyword>
<comment type="caution">
    <text evidence="1">The sequence shown here is derived from an EMBL/GenBank/DDBJ whole genome shotgun (WGS) entry which is preliminary data.</text>
</comment>
<evidence type="ECO:0000313" key="1">
    <source>
        <dbReference type="EMBL" id="CAL8108839.1"/>
    </source>
</evidence>
<gene>
    <name evidence="1" type="ORF">ODALV1_LOCUS13106</name>
</gene>
<organism evidence="1 2">
    <name type="scientific">Orchesella dallaii</name>
    <dbReference type="NCBI Taxonomy" id="48710"/>
    <lineage>
        <taxon>Eukaryota</taxon>
        <taxon>Metazoa</taxon>
        <taxon>Ecdysozoa</taxon>
        <taxon>Arthropoda</taxon>
        <taxon>Hexapoda</taxon>
        <taxon>Collembola</taxon>
        <taxon>Entomobryomorpha</taxon>
        <taxon>Entomobryoidea</taxon>
        <taxon>Orchesellidae</taxon>
        <taxon>Orchesellinae</taxon>
        <taxon>Orchesella</taxon>
    </lineage>
</organism>
<dbReference type="Proteomes" id="UP001642540">
    <property type="component" value="Unassembled WGS sequence"/>
</dbReference>
<name>A0ABP1QNC9_9HEXA</name>
<sequence length="111" mass="12992">MATCNIVFVIIIICCKKSVEKMTKICVCSLWRHFYEFTLNDMIVVVGACLRLWRILMLYFLLSSIKCFNVYATFEKEGQSQWLMVEQSGWLVESLTKLQCDMDGRPGRMDE</sequence>
<proteinExistence type="predicted"/>
<accession>A0ABP1QNC9</accession>
<evidence type="ECO:0000313" key="2">
    <source>
        <dbReference type="Proteomes" id="UP001642540"/>
    </source>
</evidence>
<dbReference type="EMBL" id="CAXLJM020000040">
    <property type="protein sequence ID" value="CAL8108839.1"/>
    <property type="molecule type" value="Genomic_DNA"/>
</dbReference>
<protein>
    <submittedName>
        <fullName evidence="1">Uncharacterized protein</fullName>
    </submittedName>
</protein>